<gene>
    <name evidence="1" type="ORF">ARMOST_02361</name>
</gene>
<protein>
    <submittedName>
        <fullName evidence="1">Uncharacterized protein</fullName>
    </submittedName>
</protein>
<reference evidence="2" key="1">
    <citation type="journal article" date="2017" name="Nat. Ecol. Evol.">
        <title>Genome expansion and lineage-specific genetic innovations in the forest pathogenic fungi Armillaria.</title>
        <authorList>
            <person name="Sipos G."/>
            <person name="Prasanna A.N."/>
            <person name="Walter M.C."/>
            <person name="O'Connor E."/>
            <person name="Balint B."/>
            <person name="Krizsan K."/>
            <person name="Kiss B."/>
            <person name="Hess J."/>
            <person name="Varga T."/>
            <person name="Slot J."/>
            <person name="Riley R."/>
            <person name="Boka B."/>
            <person name="Rigling D."/>
            <person name="Barry K."/>
            <person name="Lee J."/>
            <person name="Mihaltcheva S."/>
            <person name="LaButti K."/>
            <person name="Lipzen A."/>
            <person name="Waldron R."/>
            <person name="Moloney N.M."/>
            <person name="Sperisen C."/>
            <person name="Kredics L."/>
            <person name="Vagvoelgyi C."/>
            <person name="Patrignani A."/>
            <person name="Fitzpatrick D."/>
            <person name="Nagy I."/>
            <person name="Doyle S."/>
            <person name="Anderson J.B."/>
            <person name="Grigoriev I.V."/>
            <person name="Gueldener U."/>
            <person name="Muensterkoetter M."/>
            <person name="Nagy L.G."/>
        </authorList>
    </citation>
    <scope>NUCLEOTIDE SEQUENCE [LARGE SCALE GENOMIC DNA]</scope>
    <source>
        <strain evidence="2">C18/9</strain>
    </source>
</reference>
<proteinExistence type="predicted"/>
<sequence>MPEHTSEDVDEACFRNILKYLGREEQGLEDGYMRDNQHIRRRRDSPVQNAPRCWAVTKHGIPPCGNYAEPYKNTGTRHVVEHGLYWNNVDKTCFFVSVVTGYLLGTLRPYVGNNTNAFYAKGKACRVAIHKISDAEETRDANDTNLLACARHLSRQKSHDWMASQLRNPARNGHLSARPNLSMGLCCGRQAIDRYEKEATDSMNLARNIYHIIKPVDVPRFPSSGPDPHRNYSRGDVTLKRAPSTAACMHDGSVWFMFHFTGYSHQCFPYHVIFIVSI</sequence>
<organism evidence="1 2">
    <name type="scientific">Armillaria ostoyae</name>
    <name type="common">Armillaria root rot fungus</name>
    <dbReference type="NCBI Taxonomy" id="47428"/>
    <lineage>
        <taxon>Eukaryota</taxon>
        <taxon>Fungi</taxon>
        <taxon>Dikarya</taxon>
        <taxon>Basidiomycota</taxon>
        <taxon>Agaricomycotina</taxon>
        <taxon>Agaricomycetes</taxon>
        <taxon>Agaricomycetidae</taxon>
        <taxon>Agaricales</taxon>
        <taxon>Marasmiineae</taxon>
        <taxon>Physalacriaceae</taxon>
        <taxon>Armillaria</taxon>
    </lineage>
</organism>
<accession>A0A284QRI5</accession>
<dbReference type="Proteomes" id="UP000219338">
    <property type="component" value="Unassembled WGS sequence"/>
</dbReference>
<name>A0A284QRI5_ARMOS</name>
<dbReference type="EMBL" id="FUEG01000001">
    <property type="protein sequence ID" value="SJK99076.1"/>
    <property type="molecule type" value="Genomic_DNA"/>
</dbReference>
<keyword evidence="2" id="KW-1185">Reference proteome</keyword>
<evidence type="ECO:0000313" key="1">
    <source>
        <dbReference type="EMBL" id="SJK99076.1"/>
    </source>
</evidence>
<evidence type="ECO:0000313" key="2">
    <source>
        <dbReference type="Proteomes" id="UP000219338"/>
    </source>
</evidence>
<dbReference type="AlphaFoldDB" id="A0A284QRI5"/>